<comment type="caution">
    <text evidence="1">The sequence shown here is derived from an EMBL/GenBank/DDBJ whole genome shotgun (WGS) entry which is preliminary data.</text>
</comment>
<name>A0A6A4Z1R4_APHAT</name>
<evidence type="ECO:0000313" key="2">
    <source>
        <dbReference type="Proteomes" id="UP000469452"/>
    </source>
</evidence>
<dbReference type="AlphaFoldDB" id="A0A6A4Z1R4"/>
<dbReference type="Proteomes" id="UP000469452">
    <property type="component" value="Unassembled WGS sequence"/>
</dbReference>
<proteinExistence type="predicted"/>
<sequence length="121" mass="13435">MGYMNPFRPILGTSAISPMTGKKYAHYRIIDPNLIPTFQFDIMDSTTAVCVAVVAAALVSIDELSSRAPVINTVVVPSTTWQQVKSDGTYDGWFTRHLRCTHHIFLRIANNTVLLTNQHAS</sequence>
<organism evidence="1 2">
    <name type="scientific">Aphanomyces astaci</name>
    <name type="common">Crayfish plague agent</name>
    <dbReference type="NCBI Taxonomy" id="112090"/>
    <lineage>
        <taxon>Eukaryota</taxon>
        <taxon>Sar</taxon>
        <taxon>Stramenopiles</taxon>
        <taxon>Oomycota</taxon>
        <taxon>Saprolegniomycetes</taxon>
        <taxon>Saprolegniales</taxon>
        <taxon>Verrucalvaceae</taxon>
        <taxon>Aphanomyces</taxon>
    </lineage>
</organism>
<dbReference type="EMBL" id="VJMI01019739">
    <property type="protein sequence ID" value="KAF0706560.1"/>
    <property type="molecule type" value="Genomic_DNA"/>
</dbReference>
<reference evidence="1 2" key="1">
    <citation type="submission" date="2019-06" db="EMBL/GenBank/DDBJ databases">
        <title>Genomics analysis of Aphanomyces spp. identifies a new class of oomycete effector associated with host adaptation.</title>
        <authorList>
            <person name="Gaulin E."/>
        </authorList>
    </citation>
    <scope>NUCLEOTIDE SEQUENCE [LARGE SCALE GENOMIC DNA]</scope>
    <source>
        <strain evidence="1 2">E</strain>
    </source>
</reference>
<protein>
    <submittedName>
        <fullName evidence="1">Uncharacterized protein</fullName>
    </submittedName>
</protein>
<evidence type="ECO:0000313" key="1">
    <source>
        <dbReference type="EMBL" id="KAF0706560.1"/>
    </source>
</evidence>
<gene>
    <name evidence="1" type="ORF">AaE_014050</name>
</gene>
<dbReference type="VEuPathDB" id="FungiDB:H257_17633"/>
<accession>A0A6A4Z1R4</accession>